<name>A0AAW2T5X2_SESRA</name>
<accession>A0AAW2T5X2</accession>
<dbReference type="AlphaFoldDB" id="A0AAW2T5X2"/>
<evidence type="ECO:0000313" key="1">
    <source>
        <dbReference type="EMBL" id="KAL0400022.1"/>
    </source>
</evidence>
<comment type="caution">
    <text evidence="1">The sequence shown here is derived from an EMBL/GenBank/DDBJ whole genome shotgun (WGS) entry which is preliminary data.</text>
</comment>
<dbReference type="EMBL" id="JACGWJ010000009">
    <property type="protein sequence ID" value="KAL0400022.1"/>
    <property type="molecule type" value="Genomic_DNA"/>
</dbReference>
<reference evidence="1" key="1">
    <citation type="submission" date="2020-06" db="EMBL/GenBank/DDBJ databases">
        <authorList>
            <person name="Li T."/>
            <person name="Hu X."/>
            <person name="Zhang T."/>
            <person name="Song X."/>
            <person name="Zhang H."/>
            <person name="Dai N."/>
            <person name="Sheng W."/>
            <person name="Hou X."/>
            <person name="Wei L."/>
        </authorList>
    </citation>
    <scope>NUCLEOTIDE SEQUENCE</scope>
    <source>
        <strain evidence="1">G02</strain>
        <tissue evidence="1">Leaf</tissue>
    </source>
</reference>
<sequence length="86" mass="9555">LDSRLSLQQGVYPAGRLPLDQVTARRPMEADLWGSRFLDPMKLGRTPTRPADWLDKGKGKNLSIDNHLLHSAWTTESPPPPPGSIK</sequence>
<gene>
    <name evidence="1" type="ORF">Sradi_2345500</name>
</gene>
<feature type="non-terminal residue" evidence="1">
    <location>
        <position position="1"/>
    </location>
</feature>
<organism evidence="1">
    <name type="scientific">Sesamum radiatum</name>
    <name type="common">Black benniseed</name>
    <dbReference type="NCBI Taxonomy" id="300843"/>
    <lineage>
        <taxon>Eukaryota</taxon>
        <taxon>Viridiplantae</taxon>
        <taxon>Streptophyta</taxon>
        <taxon>Embryophyta</taxon>
        <taxon>Tracheophyta</taxon>
        <taxon>Spermatophyta</taxon>
        <taxon>Magnoliopsida</taxon>
        <taxon>eudicotyledons</taxon>
        <taxon>Gunneridae</taxon>
        <taxon>Pentapetalae</taxon>
        <taxon>asterids</taxon>
        <taxon>lamiids</taxon>
        <taxon>Lamiales</taxon>
        <taxon>Pedaliaceae</taxon>
        <taxon>Sesamum</taxon>
    </lineage>
</organism>
<reference evidence="1" key="2">
    <citation type="journal article" date="2024" name="Plant">
        <title>Genomic evolution and insights into agronomic trait innovations of Sesamum species.</title>
        <authorList>
            <person name="Miao H."/>
            <person name="Wang L."/>
            <person name="Qu L."/>
            <person name="Liu H."/>
            <person name="Sun Y."/>
            <person name="Le M."/>
            <person name="Wang Q."/>
            <person name="Wei S."/>
            <person name="Zheng Y."/>
            <person name="Lin W."/>
            <person name="Duan Y."/>
            <person name="Cao H."/>
            <person name="Xiong S."/>
            <person name="Wang X."/>
            <person name="Wei L."/>
            <person name="Li C."/>
            <person name="Ma Q."/>
            <person name="Ju M."/>
            <person name="Zhao R."/>
            <person name="Li G."/>
            <person name="Mu C."/>
            <person name="Tian Q."/>
            <person name="Mei H."/>
            <person name="Zhang T."/>
            <person name="Gao T."/>
            <person name="Zhang H."/>
        </authorList>
    </citation>
    <scope>NUCLEOTIDE SEQUENCE</scope>
    <source>
        <strain evidence="1">G02</strain>
    </source>
</reference>
<protein>
    <submittedName>
        <fullName evidence="1">Uncharacterized protein</fullName>
    </submittedName>
</protein>
<proteinExistence type="predicted"/>